<keyword evidence="3" id="KW-1185">Reference proteome</keyword>
<protein>
    <submittedName>
        <fullName evidence="2">Replicase polyprotein 1a</fullName>
    </submittedName>
</protein>
<proteinExistence type="predicted"/>
<evidence type="ECO:0000256" key="1">
    <source>
        <dbReference type="SAM" id="MobiDB-lite"/>
    </source>
</evidence>
<name>A0A195FUA6_9HYME</name>
<dbReference type="STRING" id="34720.A0A195FUA6"/>
<accession>A0A195FUA6</accession>
<gene>
    <name evidence="2" type="ORF">ALC56_01748</name>
</gene>
<reference evidence="2 3" key="1">
    <citation type="submission" date="2016-03" db="EMBL/GenBank/DDBJ databases">
        <title>Trachymyrmex septentrionalis WGS genome.</title>
        <authorList>
            <person name="Nygaard S."/>
            <person name="Hu H."/>
            <person name="Boomsma J."/>
            <person name="Zhang G."/>
        </authorList>
    </citation>
    <scope>NUCLEOTIDE SEQUENCE [LARGE SCALE GENOMIC DNA]</scope>
    <source>
        <strain evidence="2">Tsep2-gDNA-1</strain>
        <tissue evidence="2">Whole body</tissue>
    </source>
</reference>
<feature type="compositionally biased region" description="Acidic residues" evidence="1">
    <location>
        <begin position="74"/>
        <end position="136"/>
    </location>
</feature>
<evidence type="ECO:0000313" key="2">
    <source>
        <dbReference type="EMBL" id="KYN43877.1"/>
    </source>
</evidence>
<dbReference type="EMBL" id="KQ981272">
    <property type="protein sequence ID" value="KYN43877.1"/>
    <property type="molecule type" value="Genomic_DNA"/>
</dbReference>
<organism evidence="2 3">
    <name type="scientific">Trachymyrmex septentrionalis</name>
    <dbReference type="NCBI Taxonomy" id="34720"/>
    <lineage>
        <taxon>Eukaryota</taxon>
        <taxon>Metazoa</taxon>
        <taxon>Ecdysozoa</taxon>
        <taxon>Arthropoda</taxon>
        <taxon>Hexapoda</taxon>
        <taxon>Insecta</taxon>
        <taxon>Pterygota</taxon>
        <taxon>Neoptera</taxon>
        <taxon>Endopterygota</taxon>
        <taxon>Hymenoptera</taxon>
        <taxon>Apocrita</taxon>
        <taxon>Aculeata</taxon>
        <taxon>Formicoidea</taxon>
        <taxon>Formicidae</taxon>
        <taxon>Myrmicinae</taxon>
        <taxon>Trachymyrmex</taxon>
    </lineage>
</organism>
<evidence type="ECO:0000313" key="3">
    <source>
        <dbReference type="Proteomes" id="UP000078541"/>
    </source>
</evidence>
<dbReference type="Proteomes" id="UP000078541">
    <property type="component" value="Unassembled WGS sequence"/>
</dbReference>
<sequence length="162" mass="17765">MHETARETSYCKSTEILEVVTRNSHERRMLTTDGGGIVGIDASGNEAAVLRSYGVACVFLRHDDASRMQMQQTLEDEDDNDEDDEDDGDDDDDDEAVDNDDDDDDNDGAVDNDDDDDGAVDNDDDDDEAVDDDEDHVDASSAATAPDVEYARSRRTLSCSVM</sequence>
<feature type="region of interest" description="Disordered" evidence="1">
    <location>
        <begin position="68"/>
        <end position="162"/>
    </location>
</feature>
<dbReference type="AlphaFoldDB" id="A0A195FUA6"/>